<reference evidence="1" key="1">
    <citation type="submission" date="2020-03" db="EMBL/GenBank/DDBJ databases">
        <title>The deep terrestrial virosphere.</title>
        <authorList>
            <person name="Holmfeldt K."/>
            <person name="Nilsson E."/>
            <person name="Simone D."/>
            <person name="Lopez-Fernandez M."/>
            <person name="Wu X."/>
            <person name="de Brujin I."/>
            <person name="Lundin D."/>
            <person name="Andersson A."/>
            <person name="Bertilsson S."/>
            <person name="Dopson M."/>
        </authorList>
    </citation>
    <scope>NUCLEOTIDE SEQUENCE</scope>
    <source>
        <strain evidence="3">MM415A01118</strain>
        <strain evidence="2">MM415B01659</strain>
        <strain evidence="1">TM448A03870</strain>
        <strain evidence="4">TM448B01472</strain>
    </source>
</reference>
<evidence type="ECO:0000313" key="4">
    <source>
        <dbReference type="EMBL" id="QJH99059.1"/>
    </source>
</evidence>
<gene>
    <name evidence="3" type="ORF">MM415A01118_0021</name>
    <name evidence="2" type="ORF">MM415B01659_0006</name>
    <name evidence="1" type="ORF">TM448A03870_0006</name>
    <name evidence="4" type="ORF">TM448B01472_0021</name>
</gene>
<dbReference type="AlphaFoldDB" id="A0A6H2A2J9"/>
<organism evidence="1">
    <name type="scientific">viral metagenome</name>
    <dbReference type="NCBI Taxonomy" id="1070528"/>
    <lineage>
        <taxon>unclassified sequences</taxon>
        <taxon>metagenomes</taxon>
        <taxon>organismal metagenomes</taxon>
    </lineage>
</organism>
<dbReference type="EMBL" id="MT144765">
    <property type="protein sequence ID" value="QJH99059.1"/>
    <property type="molecule type" value="Genomic_DNA"/>
</dbReference>
<dbReference type="EMBL" id="MT142324">
    <property type="protein sequence ID" value="QJA78195.1"/>
    <property type="molecule type" value="Genomic_DNA"/>
</dbReference>
<accession>A0A6H2A2J9</accession>
<evidence type="ECO:0000313" key="1">
    <source>
        <dbReference type="EMBL" id="QJA53735.1"/>
    </source>
</evidence>
<protein>
    <submittedName>
        <fullName evidence="1">Uncharacterized protein</fullName>
    </submittedName>
</protein>
<name>A0A6H2A2J9_9ZZZZ</name>
<proteinExistence type="predicted"/>
<dbReference type="EMBL" id="MT141268">
    <property type="protein sequence ID" value="QJA57337.1"/>
    <property type="molecule type" value="Genomic_DNA"/>
</dbReference>
<evidence type="ECO:0000313" key="2">
    <source>
        <dbReference type="EMBL" id="QJA57337.1"/>
    </source>
</evidence>
<evidence type="ECO:0000313" key="3">
    <source>
        <dbReference type="EMBL" id="QJA78195.1"/>
    </source>
</evidence>
<sequence length="380" mass="42306">MWYQHIKEDGKTLTVGSTNKIELPEQGDLSALMIRFTGTPASNLLRASGGKWRVRDYFTDIVLKVNGTAELCHIDARQLAAFHFFDLGIMPFDKLQNYGTGGVDDWLILNFGRKPCDEEVGVQLGNYENPELWLTNNASSSEYSGLGLDLICLMRWKGGQGFPAGYLNKKEFKSWTGVQAETERTKLPVNYPCRRILLQSIPELDSNNLYKTNMFNPMENIKLSFKSGAEIFYDGHSEILARMLHFQQKAYVRTSLAAGFDADKGFFVGIGYINGRAGVPGPREGSAASTYTTIEGNRTDATQKLEGGGGDDMPELMFQGICPENVMGFVFDNDPNPRTWLDLGVEKQVELEIKTRDHADADAGTNYIILERLLPHGMGA</sequence>
<dbReference type="EMBL" id="MT144446">
    <property type="protein sequence ID" value="QJA53735.1"/>
    <property type="molecule type" value="Genomic_DNA"/>
</dbReference>